<dbReference type="AlphaFoldDB" id="A0A080ZTZ0"/>
<dbReference type="GO" id="GO:0031267">
    <property type="term" value="F:small GTPase binding"/>
    <property type="evidence" value="ECO:0007669"/>
    <property type="project" value="TreeGrafter"/>
</dbReference>
<dbReference type="Pfam" id="PF13516">
    <property type="entry name" value="LRR_6"/>
    <property type="match status" value="1"/>
</dbReference>
<name>A0A080ZTZ0_PHYNI</name>
<evidence type="ECO:0000313" key="5">
    <source>
        <dbReference type="EMBL" id="ETO70101.1"/>
    </source>
</evidence>
<feature type="region of interest" description="Disordered" evidence="4">
    <location>
        <begin position="79"/>
        <end position="126"/>
    </location>
</feature>
<accession>A0A080ZTZ0</accession>
<dbReference type="GO" id="GO:0005634">
    <property type="term" value="C:nucleus"/>
    <property type="evidence" value="ECO:0007669"/>
    <property type="project" value="TreeGrafter"/>
</dbReference>
<dbReference type="PANTHER" id="PTHR24113">
    <property type="entry name" value="RAN GTPASE-ACTIVATING PROTEIN 1"/>
    <property type="match status" value="1"/>
</dbReference>
<evidence type="ECO:0000256" key="4">
    <source>
        <dbReference type="SAM" id="MobiDB-lite"/>
    </source>
</evidence>
<protein>
    <recommendedName>
        <fullName evidence="7">F-box domain-containing protein</fullName>
    </recommendedName>
</protein>
<evidence type="ECO:0000313" key="6">
    <source>
        <dbReference type="Proteomes" id="UP000028582"/>
    </source>
</evidence>
<dbReference type="SUPFAM" id="SSF52047">
    <property type="entry name" value="RNI-like"/>
    <property type="match status" value="1"/>
</dbReference>
<dbReference type="GO" id="GO:0005096">
    <property type="term" value="F:GTPase activator activity"/>
    <property type="evidence" value="ECO:0007669"/>
    <property type="project" value="UniProtKB-KW"/>
</dbReference>
<sequence length="854" mass="96346">MVKPWLPRSTTKKDVPSTITTRIGTRALRTSGIGTDLLAALRRRITRRPKPPAITAEPEHEISAPPVVAQIAPKPSVSTINVSQPVAPKPPPGSDEESEESGDDDEVELTGVEGAKKSEKKKSQRPSLGLNRWVPKLLNSVEKHRDRVHHKKKKFVFSAHKRPPVIFTDSRRPVVELLARILEFLDPFEPARVIAYVNKSTAVSVKAYYDLYCPFPRPRRYLVHRLFENRNSIFPTKVMELLSINDRVRASASCWSFYEASNALPLEFNGARAAQEFLACFEYPRTFRVHKRFKKTPALLFSEATAEDVVNIIQMMERGNDDDGTDDDSDCFAAVREISLRKVSELSLAKGKYFQQLLQTLFMDHVSSRLSTLELAELNLEDLQFKQLAGLWRGARFPSLQRLSLANNAFSSRFVRDWSWGFENDSFINLQAIDVSNTEMTNQDLQRFIACLMTTPALQILTLSHNLCSFTTVQKLRELIESRALKNLKELHCVAITADETAMGYLLEIFQINPPCCPHLHMLDVSGNPLSNPKAATQLARVFTSNLQVSSKLTTLNISSMHLGDEGLQIIAAAILQGPAIQIQCLDVSDNAIRSSIDTFAQALTTGKLPHLRSLIVADNDLGALEFEALGSALATNCCPRLQDLDLSANFARGEGIARFCSFLLSPPARYLWSLDLSDNEILHRGLLLLNETLARGKCKQLHELNLSRNSDLKAIVSFLDLIRGDGLPSLTILQVGYAQSRSEGYNLVQDTLKQRSVQELRRLKQLRFEDKLRAIQLKNDDKAERDQMRCHRQTQRLREVYDHLESEADRALRCRKQVKKSSQLHIHQEIKRQKQERASAQLGRKLDLNVHAA</sequence>
<dbReference type="EMBL" id="ANJA01002412">
    <property type="protein sequence ID" value="ETO70101.1"/>
    <property type="molecule type" value="Genomic_DNA"/>
</dbReference>
<evidence type="ECO:0000256" key="2">
    <source>
        <dbReference type="ARBA" id="ARBA00022614"/>
    </source>
</evidence>
<keyword evidence="2" id="KW-0433">Leucine-rich repeat</keyword>
<dbReference type="Gene3D" id="3.80.10.10">
    <property type="entry name" value="Ribonuclease Inhibitor"/>
    <property type="match status" value="2"/>
</dbReference>
<evidence type="ECO:0008006" key="7">
    <source>
        <dbReference type="Google" id="ProtNLM"/>
    </source>
</evidence>
<comment type="caution">
    <text evidence="5">The sequence shown here is derived from an EMBL/GenBank/DDBJ whole genome shotgun (WGS) entry which is preliminary data.</text>
</comment>
<dbReference type="InterPro" id="IPR032675">
    <property type="entry name" value="LRR_dom_sf"/>
</dbReference>
<proteinExistence type="predicted"/>
<dbReference type="GO" id="GO:0006913">
    <property type="term" value="P:nucleocytoplasmic transport"/>
    <property type="evidence" value="ECO:0007669"/>
    <property type="project" value="TreeGrafter"/>
</dbReference>
<organism evidence="5 6">
    <name type="scientific">Phytophthora nicotianae P1976</name>
    <dbReference type="NCBI Taxonomy" id="1317066"/>
    <lineage>
        <taxon>Eukaryota</taxon>
        <taxon>Sar</taxon>
        <taxon>Stramenopiles</taxon>
        <taxon>Oomycota</taxon>
        <taxon>Peronosporomycetes</taxon>
        <taxon>Peronosporales</taxon>
        <taxon>Peronosporaceae</taxon>
        <taxon>Phytophthora</taxon>
    </lineage>
</organism>
<dbReference type="Proteomes" id="UP000028582">
    <property type="component" value="Unassembled WGS sequence"/>
</dbReference>
<keyword evidence="1" id="KW-0343">GTPase activation</keyword>
<feature type="compositionally biased region" description="Acidic residues" evidence="4">
    <location>
        <begin position="94"/>
        <end position="108"/>
    </location>
</feature>
<dbReference type="PANTHER" id="PTHR24113:SF12">
    <property type="entry name" value="RAN GTPASE-ACTIVATING PROTEIN 1"/>
    <property type="match status" value="1"/>
</dbReference>
<dbReference type="GO" id="GO:0048471">
    <property type="term" value="C:perinuclear region of cytoplasm"/>
    <property type="evidence" value="ECO:0007669"/>
    <property type="project" value="TreeGrafter"/>
</dbReference>
<evidence type="ECO:0000256" key="1">
    <source>
        <dbReference type="ARBA" id="ARBA00022468"/>
    </source>
</evidence>
<dbReference type="OrthoDB" id="120976at2759"/>
<keyword evidence="3" id="KW-0677">Repeat</keyword>
<gene>
    <name evidence="5" type="ORF">F444_13395</name>
</gene>
<dbReference type="InterPro" id="IPR027038">
    <property type="entry name" value="RanGap"/>
</dbReference>
<dbReference type="GO" id="GO:0005829">
    <property type="term" value="C:cytosol"/>
    <property type="evidence" value="ECO:0007669"/>
    <property type="project" value="TreeGrafter"/>
</dbReference>
<dbReference type="SMART" id="SM00368">
    <property type="entry name" value="LRR_RI"/>
    <property type="match status" value="6"/>
</dbReference>
<reference evidence="5 6" key="1">
    <citation type="submission" date="2013-11" db="EMBL/GenBank/DDBJ databases">
        <title>The Genome Sequence of Phytophthora parasitica P1976.</title>
        <authorList>
            <consortium name="The Broad Institute Genomics Platform"/>
            <person name="Russ C."/>
            <person name="Tyler B."/>
            <person name="Panabieres F."/>
            <person name="Shan W."/>
            <person name="Tripathy S."/>
            <person name="Grunwald N."/>
            <person name="Machado M."/>
            <person name="Johnson C.S."/>
            <person name="Walker B."/>
            <person name="Young S."/>
            <person name="Zeng Q."/>
            <person name="Gargeya S."/>
            <person name="Fitzgerald M."/>
            <person name="Haas B."/>
            <person name="Abouelleil A."/>
            <person name="Allen A.W."/>
            <person name="Alvarado L."/>
            <person name="Arachchi H.M."/>
            <person name="Berlin A.M."/>
            <person name="Chapman S.B."/>
            <person name="Gainer-Dewar J."/>
            <person name="Goldberg J."/>
            <person name="Griggs A."/>
            <person name="Gujja S."/>
            <person name="Hansen M."/>
            <person name="Howarth C."/>
            <person name="Imamovic A."/>
            <person name="Ireland A."/>
            <person name="Larimer J."/>
            <person name="McCowan C."/>
            <person name="Murphy C."/>
            <person name="Pearson M."/>
            <person name="Poon T.W."/>
            <person name="Priest M."/>
            <person name="Roberts A."/>
            <person name="Saif S."/>
            <person name="Shea T."/>
            <person name="Sisk P."/>
            <person name="Sykes S."/>
            <person name="Wortman J."/>
            <person name="Nusbaum C."/>
            <person name="Birren B."/>
        </authorList>
    </citation>
    <scope>NUCLEOTIDE SEQUENCE [LARGE SCALE GENOMIC DNA]</scope>
    <source>
        <strain evidence="5 6">P1976</strain>
    </source>
</reference>
<dbReference type="InterPro" id="IPR001611">
    <property type="entry name" value="Leu-rich_rpt"/>
</dbReference>
<evidence type="ECO:0000256" key="3">
    <source>
        <dbReference type="ARBA" id="ARBA00022737"/>
    </source>
</evidence>